<accession>A0ACC3Z4C8</accession>
<protein>
    <submittedName>
        <fullName evidence="1">HMG box protein</fullName>
    </submittedName>
</protein>
<evidence type="ECO:0000313" key="2">
    <source>
        <dbReference type="Proteomes" id="UP000805649"/>
    </source>
</evidence>
<dbReference type="Proteomes" id="UP000805649">
    <property type="component" value="Unassembled WGS sequence"/>
</dbReference>
<proteinExistence type="predicted"/>
<reference evidence="1 2" key="1">
    <citation type="journal article" date="2020" name="Phytopathology">
        <title>Genome Sequence Resources of Colletotrichum truncatum, C. plurivorum, C. musicola, and C. sojae: Four Species Pathogenic to Soybean (Glycine max).</title>
        <authorList>
            <person name="Rogerio F."/>
            <person name="Boufleur T.R."/>
            <person name="Ciampi-Guillardi M."/>
            <person name="Sukno S.A."/>
            <person name="Thon M.R."/>
            <person name="Massola Junior N.S."/>
            <person name="Baroncelli R."/>
        </authorList>
    </citation>
    <scope>NUCLEOTIDE SEQUENCE [LARGE SCALE GENOMIC DNA]</scope>
    <source>
        <strain evidence="1 2">CMES1059</strain>
    </source>
</reference>
<evidence type="ECO:0000313" key="1">
    <source>
        <dbReference type="EMBL" id="KAL0938920.1"/>
    </source>
</evidence>
<name>A0ACC3Z4C8_COLTU</name>
<comment type="caution">
    <text evidence="1">The sequence shown here is derived from an EMBL/GenBank/DDBJ whole genome shotgun (WGS) entry which is preliminary data.</text>
</comment>
<keyword evidence="2" id="KW-1185">Reference proteome</keyword>
<gene>
    <name evidence="1" type="ORF">CTRU02_205530</name>
</gene>
<sequence>MLTAIGRAAAQRLLLRAAPLAIPRSQLVVRVACRAFSTTQWARLPAKATSSTTTTKKAAAPKKKVVAKKPKAKKAVKKPAAKKRVKKELTPEEKLKLDVRAWKKAALLTEPKLLPATAWTVYSSQQNKSQSWNVPLANRMKQISEDFKNLSSYEAQRLQQTAEENKLTNNAAYKAWVESHTPQEVADANRARARLRSARGKDVPRAIRDERQPKRPQSAYTIFTAARWANGDFAGQRANDVSRRLADEWKNLPQSEKATYEDLAKATADRYARETLSVLGRTVKRSQSPE</sequence>
<dbReference type="EMBL" id="VUJX02000003">
    <property type="protein sequence ID" value="KAL0938920.1"/>
    <property type="molecule type" value="Genomic_DNA"/>
</dbReference>
<organism evidence="1 2">
    <name type="scientific">Colletotrichum truncatum</name>
    <name type="common">Anthracnose fungus</name>
    <name type="synonym">Colletotrichum capsici</name>
    <dbReference type="NCBI Taxonomy" id="5467"/>
    <lineage>
        <taxon>Eukaryota</taxon>
        <taxon>Fungi</taxon>
        <taxon>Dikarya</taxon>
        <taxon>Ascomycota</taxon>
        <taxon>Pezizomycotina</taxon>
        <taxon>Sordariomycetes</taxon>
        <taxon>Hypocreomycetidae</taxon>
        <taxon>Glomerellales</taxon>
        <taxon>Glomerellaceae</taxon>
        <taxon>Colletotrichum</taxon>
        <taxon>Colletotrichum truncatum species complex</taxon>
    </lineage>
</organism>